<dbReference type="AlphaFoldDB" id="A0A4U5PFY1"/>
<dbReference type="Proteomes" id="UP000298663">
    <property type="component" value="Unassembled WGS sequence"/>
</dbReference>
<organism evidence="1 2">
    <name type="scientific">Steinernema carpocapsae</name>
    <name type="common">Entomopathogenic nematode</name>
    <dbReference type="NCBI Taxonomy" id="34508"/>
    <lineage>
        <taxon>Eukaryota</taxon>
        <taxon>Metazoa</taxon>
        <taxon>Ecdysozoa</taxon>
        <taxon>Nematoda</taxon>
        <taxon>Chromadorea</taxon>
        <taxon>Rhabditida</taxon>
        <taxon>Tylenchina</taxon>
        <taxon>Panagrolaimomorpha</taxon>
        <taxon>Strongyloidoidea</taxon>
        <taxon>Steinernematidae</taxon>
        <taxon>Steinernema</taxon>
    </lineage>
</organism>
<comment type="caution">
    <text evidence="1">The sequence shown here is derived from an EMBL/GenBank/DDBJ whole genome shotgun (WGS) entry which is preliminary data.</text>
</comment>
<sequence length="77" mass="8594">MVLSVRLHYISSKTISQIGEFAFVFICPSLIFRDEMSDGVAEAEGNALLDLPESKNVFRISGIFPCVQYSIICFIES</sequence>
<reference evidence="1 2" key="2">
    <citation type="journal article" date="2019" name="G3 (Bethesda)">
        <title>Hybrid Assembly of the Genome of the Entomopathogenic Nematode Steinernema carpocapsae Identifies the X-Chromosome.</title>
        <authorList>
            <person name="Serra L."/>
            <person name="Macchietto M."/>
            <person name="Macias-Munoz A."/>
            <person name="McGill C.J."/>
            <person name="Rodriguez I.M."/>
            <person name="Rodriguez B."/>
            <person name="Murad R."/>
            <person name="Mortazavi A."/>
        </authorList>
    </citation>
    <scope>NUCLEOTIDE SEQUENCE [LARGE SCALE GENOMIC DNA]</scope>
    <source>
        <strain evidence="1 2">ALL</strain>
    </source>
</reference>
<keyword evidence="2" id="KW-1185">Reference proteome</keyword>
<name>A0A4U5PFY1_STECR</name>
<protein>
    <submittedName>
        <fullName evidence="1">Uncharacterized protein</fullName>
    </submittedName>
</protein>
<accession>A0A4U5PFY1</accession>
<proteinExistence type="predicted"/>
<evidence type="ECO:0000313" key="2">
    <source>
        <dbReference type="Proteomes" id="UP000298663"/>
    </source>
</evidence>
<reference evidence="1 2" key="1">
    <citation type="journal article" date="2015" name="Genome Biol.">
        <title>Comparative genomics of Steinernema reveals deeply conserved gene regulatory networks.</title>
        <authorList>
            <person name="Dillman A.R."/>
            <person name="Macchietto M."/>
            <person name="Porter C.F."/>
            <person name="Rogers A."/>
            <person name="Williams B."/>
            <person name="Antoshechkin I."/>
            <person name="Lee M.M."/>
            <person name="Goodwin Z."/>
            <person name="Lu X."/>
            <person name="Lewis E.E."/>
            <person name="Goodrich-Blair H."/>
            <person name="Stock S.P."/>
            <person name="Adams B.J."/>
            <person name="Sternberg P.W."/>
            <person name="Mortazavi A."/>
        </authorList>
    </citation>
    <scope>NUCLEOTIDE SEQUENCE [LARGE SCALE GENOMIC DNA]</scope>
    <source>
        <strain evidence="1 2">ALL</strain>
    </source>
</reference>
<dbReference type="EMBL" id="AZBU02000002">
    <property type="protein sequence ID" value="TKR95276.1"/>
    <property type="molecule type" value="Genomic_DNA"/>
</dbReference>
<gene>
    <name evidence="1" type="ORF">L596_009467</name>
</gene>
<evidence type="ECO:0000313" key="1">
    <source>
        <dbReference type="EMBL" id="TKR95276.1"/>
    </source>
</evidence>